<evidence type="ECO:0000256" key="1">
    <source>
        <dbReference type="SAM" id="Phobius"/>
    </source>
</evidence>
<name>A0A9W4XG71_9PLEO</name>
<dbReference type="InterPro" id="IPR025363">
    <property type="entry name" value="DUF4267"/>
</dbReference>
<organism evidence="2 3">
    <name type="scientific">Periconia digitata</name>
    <dbReference type="NCBI Taxonomy" id="1303443"/>
    <lineage>
        <taxon>Eukaryota</taxon>
        <taxon>Fungi</taxon>
        <taxon>Dikarya</taxon>
        <taxon>Ascomycota</taxon>
        <taxon>Pezizomycotina</taxon>
        <taxon>Dothideomycetes</taxon>
        <taxon>Pleosporomycetidae</taxon>
        <taxon>Pleosporales</taxon>
        <taxon>Massarineae</taxon>
        <taxon>Periconiaceae</taxon>
        <taxon>Periconia</taxon>
    </lineage>
</organism>
<accession>A0A9W4XG71</accession>
<comment type="caution">
    <text evidence="2">The sequence shown here is derived from an EMBL/GenBank/DDBJ whole genome shotgun (WGS) entry which is preliminary data.</text>
</comment>
<feature type="transmembrane region" description="Helical" evidence="1">
    <location>
        <begin position="75"/>
        <end position="97"/>
    </location>
</feature>
<dbReference type="EMBL" id="CAOQHR010000001">
    <property type="protein sequence ID" value="CAI6235945.1"/>
    <property type="molecule type" value="Genomic_DNA"/>
</dbReference>
<evidence type="ECO:0000313" key="3">
    <source>
        <dbReference type="Proteomes" id="UP001152607"/>
    </source>
</evidence>
<dbReference type="AlphaFoldDB" id="A0A9W4XG71"/>
<keyword evidence="1" id="KW-1133">Transmembrane helix</keyword>
<dbReference type="OrthoDB" id="3726364at2759"/>
<reference evidence="2" key="1">
    <citation type="submission" date="2023-01" db="EMBL/GenBank/DDBJ databases">
        <authorList>
            <person name="Van Ghelder C."/>
            <person name="Rancurel C."/>
        </authorList>
    </citation>
    <scope>NUCLEOTIDE SEQUENCE</scope>
    <source>
        <strain evidence="2">CNCM I-4278</strain>
    </source>
</reference>
<gene>
    <name evidence="2" type="ORF">PDIGIT_LOCUS399</name>
</gene>
<keyword evidence="3" id="KW-1185">Reference proteome</keyword>
<protein>
    <recommendedName>
        <fullName evidence="4">DUF4267 domain-containing protein</fullName>
    </recommendedName>
</protein>
<evidence type="ECO:0000313" key="2">
    <source>
        <dbReference type="EMBL" id="CAI6235945.1"/>
    </source>
</evidence>
<feature type="transmembrane region" description="Helical" evidence="1">
    <location>
        <begin position="103"/>
        <end position="122"/>
    </location>
</feature>
<dbReference type="Pfam" id="PF14087">
    <property type="entry name" value="DUF4267"/>
    <property type="match status" value="1"/>
</dbReference>
<keyword evidence="1" id="KW-0472">Membrane</keyword>
<dbReference type="Proteomes" id="UP001152607">
    <property type="component" value="Unassembled WGS sequence"/>
</dbReference>
<feature type="transmembrane region" description="Helical" evidence="1">
    <location>
        <begin position="7"/>
        <end position="27"/>
    </location>
</feature>
<keyword evidence="1" id="KW-0812">Transmembrane</keyword>
<evidence type="ECO:0008006" key="4">
    <source>
        <dbReference type="Google" id="ProtNLM"/>
    </source>
</evidence>
<proteinExistence type="predicted"/>
<feature type="transmembrane region" description="Helical" evidence="1">
    <location>
        <begin position="47"/>
        <end position="66"/>
    </location>
</feature>
<sequence>MPPSKTLDIITAIFGIALLGSGAYGVLYPAEMARIFGVIDVTRDMTVFYPGIGGRNFSAGLAVWALKLTRQRKALGIFLTCWICTGLADTYLLLIHYEAVDTVWLHCFNICMIGIVAPQLIMGR</sequence>